<accession>A0AAV7LE22</accession>
<proteinExistence type="predicted"/>
<dbReference type="EMBL" id="JANPWB010000015">
    <property type="protein sequence ID" value="KAJ1089851.1"/>
    <property type="molecule type" value="Genomic_DNA"/>
</dbReference>
<organism evidence="1 2">
    <name type="scientific">Pleurodeles waltl</name>
    <name type="common">Iberian ribbed newt</name>
    <dbReference type="NCBI Taxonomy" id="8319"/>
    <lineage>
        <taxon>Eukaryota</taxon>
        <taxon>Metazoa</taxon>
        <taxon>Chordata</taxon>
        <taxon>Craniata</taxon>
        <taxon>Vertebrata</taxon>
        <taxon>Euteleostomi</taxon>
        <taxon>Amphibia</taxon>
        <taxon>Batrachia</taxon>
        <taxon>Caudata</taxon>
        <taxon>Salamandroidea</taxon>
        <taxon>Salamandridae</taxon>
        <taxon>Pleurodelinae</taxon>
        <taxon>Pleurodeles</taxon>
    </lineage>
</organism>
<name>A0AAV7LE22_PLEWA</name>
<protein>
    <submittedName>
        <fullName evidence="1">Uncharacterized protein</fullName>
    </submittedName>
</protein>
<evidence type="ECO:0000313" key="2">
    <source>
        <dbReference type="Proteomes" id="UP001066276"/>
    </source>
</evidence>
<evidence type="ECO:0000313" key="1">
    <source>
        <dbReference type="EMBL" id="KAJ1089851.1"/>
    </source>
</evidence>
<comment type="caution">
    <text evidence="1">The sequence shown here is derived from an EMBL/GenBank/DDBJ whole genome shotgun (WGS) entry which is preliminary data.</text>
</comment>
<dbReference type="Proteomes" id="UP001066276">
    <property type="component" value="Chromosome 11"/>
</dbReference>
<sequence length="68" mass="8269">MNGNAATLQEKRGLSRYGERYKGKGRDDGRYKFVTMDIYLRDTKSYYIMEWHFDVKMRMSVVHKNIRR</sequence>
<dbReference type="AlphaFoldDB" id="A0AAV7LE22"/>
<reference evidence="1" key="1">
    <citation type="journal article" date="2022" name="bioRxiv">
        <title>Sequencing and chromosome-scale assembly of the giantPleurodeles waltlgenome.</title>
        <authorList>
            <person name="Brown T."/>
            <person name="Elewa A."/>
            <person name="Iarovenko S."/>
            <person name="Subramanian E."/>
            <person name="Araus A.J."/>
            <person name="Petzold A."/>
            <person name="Susuki M."/>
            <person name="Suzuki K.-i.T."/>
            <person name="Hayashi T."/>
            <person name="Toyoda A."/>
            <person name="Oliveira C."/>
            <person name="Osipova E."/>
            <person name="Leigh N.D."/>
            <person name="Simon A."/>
            <person name="Yun M.H."/>
        </authorList>
    </citation>
    <scope>NUCLEOTIDE SEQUENCE</scope>
    <source>
        <strain evidence="1">20211129_DDA</strain>
        <tissue evidence="1">Liver</tissue>
    </source>
</reference>
<keyword evidence="2" id="KW-1185">Reference proteome</keyword>
<gene>
    <name evidence="1" type="ORF">NDU88_002995</name>
</gene>